<dbReference type="SUPFAM" id="SSF49785">
    <property type="entry name" value="Galactose-binding domain-like"/>
    <property type="match status" value="1"/>
</dbReference>
<proteinExistence type="predicted"/>
<dbReference type="SUPFAM" id="SSF48056">
    <property type="entry name" value="Di-copper centre-containing domain"/>
    <property type="match status" value="1"/>
</dbReference>
<feature type="chain" id="PRO_5018117832" evidence="1">
    <location>
        <begin position="22"/>
        <end position="302"/>
    </location>
</feature>
<dbReference type="AlphaFoldDB" id="A0A3M6TIY2"/>
<gene>
    <name evidence="2" type="ORF">pdam_00025250</name>
</gene>
<dbReference type="Gene3D" id="2.60.120.260">
    <property type="entry name" value="Galactose-binding domain-like"/>
    <property type="match status" value="1"/>
</dbReference>
<dbReference type="InterPro" id="IPR008922">
    <property type="entry name" value="Di-copper_centre_dom_sf"/>
</dbReference>
<dbReference type="Proteomes" id="UP000275408">
    <property type="component" value="Unassembled WGS sequence"/>
</dbReference>
<feature type="non-terminal residue" evidence="2">
    <location>
        <position position="302"/>
    </location>
</feature>
<accession>A0A3M6TIY2</accession>
<organism evidence="2 3">
    <name type="scientific">Pocillopora damicornis</name>
    <name type="common">Cauliflower coral</name>
    <name type="synonym">Millepora damicornis</name>
    <dbReference type="NCBI Taxonomy" id="46731"/>
    <lineage>
        <taxon>Eukaryota</taxon>
        <taxon>Metazoa</taxon>
        <taxon>Cnidaria</taxon>
        <taxon>Anthozoa</taxon>
        <taxon>Hexacorallia</taxon>
        <taxon>Scleractinia</taxon>
        <taxon>Astrocoeniina</taxon>
        <taxon>Pocilloporidae</taxon>
        <taxon>Pocillopora</taxon>
    </lineage>
</organism>
<dbReference type="Gene3D" id="1.10.1280.10">
    <property type="entry name" value="Di-copper center containing domain from catechol oxidase"/>
    <property type="match status" value="1"/>
</dbReference>
<evidence type="ECO:0000313" key="2">
    <source>
        <dbReference type="EMBL" id="RMX41316.1"/>
    </source>
</evidence>
<feature type="signal peptide" evidence="1">
    <location>
        <begin position="1"/>
        <end position="21"/>
    </location>
</feature>
<dbReference type="EMBL" id="RCHS01003506">
    <property type="protein sequence ID" value="RMX41316.1"/>
    <property type="molecule type" value="Genomic_DNA"/>
</dbReference>
<reference evidence="2 3" key="1">
    <citation type="journal article" date="2018" name="Sci. Rep.">
        <title>Comparative analysis of the Pocillopora damicornis genome highlights role of immune system in coral evolution.</title>
        <authorList>
            <person name="Cunning R."/>
            <person name="Bay R.A."/>
            <person name="Gillette P."/>
            <person name="Baker A.C."/>
            <person name="Traylor-Knowles N."/>
        </authorList>
    </citation>
    <scope>NUCLEOTIDE SEQUENCE [LARGE SCALE GENOMIC DNA]</scope>
    <source>
        <strain evidence="2">RSMAS</strain>
        <tissue evidence="2">Whole animal</tissue>
    </source>
</reference>
<sequence length="302" mass="33846">MLTKLLLAVALSVCAVGLSNSQSCSREGAKVFNECGDTCYCKYGQMQCCRVRKEFTSMTEYEQTLYVDTVRTASTDSIYREDYKTLITLHEKLFYEGIHEQDQFLPWHRDPWNTDKGRVWYGGLSGLGGDGVPPSRCVQDGVFREDLWNKTNGECLRRRFNGLTPSVIDVFLVMEENATSDGFNNFEIGLRVDLHNTVHRNIGVYLTNVSAIETEGVTDESTNAWVESCYVIIRNDSQPGSFVNYIEKGVISILNANGDIQGKNLGLEGTRAHYIRIHPISFTGSSACQRIALYGCDSGNYT</sequence>
<evidence type="ECO:0000313" key="3">
    <source>
        <dbReference type="Proteomes" id="UP000275408"/>
    </source>
</evidence>
<evidence type="ECO:0000256" key="1">
    <source>
        <dbReference type="SAM" id="SignalP"/>
    </source>
</evidence>
<keyword evidence="1" id="KW-0732">Signal</keyword>
<keyword evidence="3" id="KW-1185">Reference proteome</keyword>
<protein>
    <submittedName>
        <fullName evidence="2">Uncharacterized protein</fullName>
    </submittedName>
</protein>
<name>A0A3M6TIY2_POCDA</name>
<comment type="caution">
    <text evidence="2">The sequence shown here is derived from an EMBL/GenBank/DDBJ whole genome shotgun (WGS) entry which is preliminary data.</text>
</comment>
<dbReference type="InterPro" id="IPR008979">
    <property type="entry name" value="Galactose-bd-like_sf"/>
</dbReference>
<dbReference type="OrthoDB" id="6132182at2759"/>